<evidence type="ECO:0000256" key="3">
    <source>
        <dbReference type="ARBA" id="ARBA00022552"/>
    </source>
</evidence>
<feature type="domain" description="UTP23 sensor motif region" evidence="9">
    <location>
        <begin position="228"/>
        <end position="246"/>
    </location>
</feature>
<evidence type="ECO:0000256" key="5">
    <source>
        <dbReference type="ARBA" id="ARBA00037300"/>
    </source>
</evidence>
<keyword evidence="8" id="KW-0472">Membrane</keyword>
<feature type="compositionally biased region" description="Basic residues" evidence="7">
    <location>
        <begin position="266"/>
        <end position="278"/>
    </location>
</feature>
<feature type="region of interest" description="Disordered" evidence="7">
    <location>
        <begin position="221"/>
        <end position="279"/>
    </location>
</feature>
<dbReference type="InterPro" id="IPR029060">
    <property type="entry name" value="PIN-like_dom_sf"/>
</dbReference>
<dbReference type="OMA" id="CCMQALY"/>
<proteinExistence type="inferred from homology"/>
<keyword evidence="8" id="KW-0812">Transmembrane</keyword>
<evidence type="ECO:0000313" key="10">
    <source>
        <dbReference type="EMBL" id="KAF8376993.1"/>
    </source>
</evidence>
<dbReference type="GO" id="GO:0032040">
    <property type="term" value="C:small-subunit processome"/>
    <property type="evidence" value="ECO:0007669"/>
    <property type="project" value="InterPro"/>
</dbReference>
<evidence type="ECO:0000313" key="11">
    <source>
        <dbReference type="Proteomes" id="UP000655225"/>
    </source>
</evidence>
<evidence type="ECO:0000256" key="6">
    <source>
        <dbReference type="ARBA" id="ARBA00038503"/>
    </source>
</evidence>
<dbReference type="Gene3D" id="3.40.50.1010">
    <property type="entry name" value="5'-nuclease"/>
    <property type="match status" value="1"/>
</dbReference>
<evidence type="ECO:0000259" key="9">
    <source>
        <dbReference type="Pfam" id="PF24779"/>
    </source>
</evidence>
<dbReference type="Pfam" id="PF04900">
    <property type="entry name" value="Fcf1"/>
    <property type="match status" value="1"/>
</dbReference>
<keyword evidence="3" id="KW-0698">rRNA processing</keyword>
<evidence type="ECO:0000256" key="1">
    <source>
        <dbReference type="ARBA" id="ARBA00004604"/>
    </source>
</evidence>
<gene>
    <name evidence="10" type="ORF">HHK36_030365</name>
</gene>
<name>A0A835D1H5_TETSI</name>
<evidence type="ECO:0000256" key="8">
    <source>
        <dbReference type="SAM" id="Phobius"/>
    </source>
</evidence>
<dbReference type="Pfam" id="PF24779">
    <property type="entry name" value="UTP23_sensor"/>
    <property type="match status" value="1"/>
</dbReference>
<comment type="caution">
    <text evidence="10">The sequence shown here is derived from an EMBL/GenBank/DDBJ whole genome shotgun (WGS) entry which is preliminary data.</text>
</comment>
<keyword evidence="11" id="KW-1185">Reference proteome</keyword>
<protein>
    <recommendedName>
        <fullName evidence="9">UTP23 sensor motif region domain-containing protein</fullName>
    </recommendedName>
</protein>
<evidence type="ECO:0000256" key="2">
    <source>
        <dbReference type="ARBA" id="ARBA00022517"/>
    </source>
</evidence>
<dbReference type="AlphaFoldDB" id="A0A835D1H5"/>
<dbReference type="FunFam" id="3.40.50.1010:FF:000006">
    <property type="entry name" value="rRNA-processing protein UTP23 homolog"/>
    <property type="match status" value="1"/>
</dbReference>
<evidence type="ECO:0000256" key="4">
    <source>
        <dbReference type="ARBA" id="ARBA00023242"/>
    </source>
</evidence>
<keyword evidence="4" id="KW-0539">Nucleus</keyword>
<evidence type="ECO:0000256" key="7">
    <source>
        <dbReference type="SAM" id="MobiDB-lite"/>
    </source>
</evidence>
<dbReference type="CDD" id="cd08553">
    <property type="entry name" value="PIN_Fcf1-like"/>
    <property type="match status" value="1"/>
</dbReference>
<dbReference type="PANTHER" id="PTHR12416">
    <property type="entry name" value="RRNA-PROCESSING PROTEIN UTP23 HOMOLOG"/>
    <property type="match status" value="1"/>
</dbReference>
<comment type="similarity">
    <text evidence="6">Belongs to the UTP23/FCF1 family. UTP23 subfamily.</text>
</comment>
<reference evidence="10 11" key="1">
    <citation type="submission" date="2020-04" db="EMBL/GenBank/DDBJ databases">
        <title>Plant Genome Project.</title>
        <authorList>
            <person name="Zhang R.-G."/>
        </authorList>
    </citation>
    <scope>NUCLEOTIDE SEQUENCE [LARGE SCALE GENOMIC DNA]</scope>
    <source>
        <strain evidence="10">YNK0</strain>
        <tissue evidence="10">Leaf</tissue>
    </source>
</reference>
<keyword evidence="2" id="KW-0690">Ribosome biogenesis</keyword>
<dbReference type="Proteomes" id="UP000655225">
    <property type="component" value="Unassembled WGS sequence"/>
</dbReference>
<comment type="subcellular location">
    <subcellularLocation>
        <location evidence="1">Nucleus</location>
        <location evidence="1">Nucleolus</location>
    </subcellularLocation>
</comment>
<accession>A0A835D1H5</accession>
<feature type="transmembrane region" description="Helical" evidence="8">
    <location>
        <begin position="296"/>
        <end position="314"/>
    </location>
</feature>
<dbReference type="OrthoDB" id="25675at2759"/>
<organism evidence="10 11">
    <name type="scientific">Tetracentron sinense</name>
    <name type="common">Spur-leaf</name>
    <dbReference type="NCBI Taxonomy" id="13715"/>
    <lineage>
        <taxon>Eukaryota</taxon>
        <taxon>Viridiplantae</taxon>
        <taxon>Streptophyta</taxon>
        <taxon>Embryophyta</taxon>
        <taxon>Tracheophyta</taxon>
        <taxon>Spermatophyta</taxon>
        <taxon>Magnoliopsida</taxon>
        <taxon>Trochodendrales</taxon>
        <taxon>Trochodendraceae</taxon>
        <taxon>Tetracentron</taxon>
    </lineage>
</organism>
<dbReference type="InterPro" id="IPR006984">
    <property type="entry name" value="Fcf1/UTP23"/>
</dbReference>
<keyword evidence="8" id="KW-1133">Transmembrane helix</keyword>
<dbReference type="EMBL" id="JABCRI010000024">
    <property type="protein sequence ID" value="KAF8376993.1"/>
    <property type="molecule type" value="Genomic_DNA"/>
</dbReference>
<dbReference type="SUPFAM" id="SSF88723">
    <property type="entry name" value="PIN domain-like"/>
    <property type="match status" value="1"/>
</dbReference>
<dbReference type="GO" id="GO:0006364">
    <property type="term" value="P:rRNA processing"/>
    <property type="evidence" value="ECO:0007669"/>
    <property type="project" value="UniProtKB-KW"/>
</dbReference>
<sequence length="368" mass="41373">MRVKRQKRHRKSVRFYTACFGFREPFKVLCDGTFVHHLLINRITTSNDALSNLLGAPAKLFTTRCVLGELKSLGESYAESLQVACNLATARCDHDKRRKSAVECITEVIGEKNTEHFFVATQDTDLRNKFQKISGVPVIFGLRNSLILEPPSAFQRQYAKSTEEERLHMTESEYKMLQKKEKKELANQEANDSFDAHEGLGDQIVMARAVTKINSAKRTMGVMDKAQFKRKKAKGPNPLSCKKKKSHVNPSLLQNQDGKEGDNTSRKRNRKRKSHKGIKPAEANASRLLLRTAHKSYVLVWLMVVYGAAGLGRWKAWSLCAVSLLCDRVVLFLFFVTALEGMASIEGMIPVPSIPFVHPHGLTISASL</sequence>
<dbReference type="InterPro" id="IPR057776">
    <property type="entry name" value="UTP23_sensor"/>
</dbReference>
<comment type="function">
    <text evidence="5">Involved in rRNA-processing and ribosome biogenesis.</text>
</comment>